<dbReference type="PANTHER" id="PTHR22893:SF91">
    <property type="entry name" value="NADPH DEHYDROGENASE 2-RELATED"/>
    <property type="match status" value="1"/>
</dbReference>
<organism evidence="3 4">
    <name type="scientific">Schizopora paradoxa</name>
    <dbReference type="NCBI Taxonomy" id="27342"/>
    <lineage>
        <taxon>Eukaryota</taxon>
        <taxon>Fungi</taxon>
        <taxon>Dikarya</taxon>
        <taxon>Basidiomycota</taxon>
        <taxon>Agaricomycotina</taxon>
        <taxon>Agaricomycetes</taxon>
        <taxon>Hymenochaetales</taxon>
        <taxon>Schizoporaceae</taxon>
        <taxon>Schizopora</taxon>
    </lineage>
</organism>
<reference evidence="3 4" key="1">
    <citation type="submission" date="2015-04" db="EMBL/GenBank/DDBJ databases">
        <title>Complete genome sequence of Schizopora paradoxa KUC8140, a cosmopolitan wood degrader in East Asia.</title>
        <authorList>
            <consortium name="DOE Joint Genome Institute"/>
            <person name="Min B."/>
            <person name="Park H."/>
            <person name="Jang Y."/>
            <person name="Kim J.-J."/>
            <person name="Kim K.H."/>
            <person name="Pangilinan J."/>
            <person name="Lipzen A."/>
            <person name="Riley R."/>
            <person name="Grigoriev I.V."/>
            <person name="Spatafora J.W."/>
            <person name="Choi I.-G."/>
        </authorList>
    </citation>
    <scope>NUCLEOTIDE SEQUENCE [LARGE SCALE GENOMIC DNA]</scope>
    <source>
        <strain evidence="3 4">KUC8140</strain>
    </source>
</reference>
<dbReference type="Proteomes" id="UP000053477">
    <property type="component" value="Unassembled WGS sequence"/>
</dbReference>
<dbReference type="Pfam" id="PF00724">
    <property type="entry name" value="Oxidored_FMN"/>
    <property type="match status" value="1"/>
</dbReference>
<dbReference type="AlphaFoldDB" id="A0A0H2RDB9"/>
<gene>
    <name evidence="3" type="ORF">SCHPADRAFT_943617</name>
</gene>
<feature type="region of interest" description="Disordered" evidence="1">
    <location>
        <begin position="132"/>
        <end position="162"/>
    </location>
</feature>
<evidence type="ECO:0000313" key="4">
    <source>
        <dbReference type="Proteomes" id="UP000053477"/>
    </source>
</evidence>
<dbReference type="InterPro" id="IPR013785">
    <property type="entry name" value="Aldolase_TIM"/>
</dbReference>
<dbReference type="FunCoup" id="A0A0H2RDB9">
    <property type="interactions" value="242"/>
</dbReference>
<dbReference type="GO" id="GO:0003959">
    <property type="term" value="F:NADPH dehydrogenase activity"/>
    <property type="evidence" value="ECO:0007669"/>
    <property type="project" value="TreeGrafter"/>
</dbReference>
<dbReference type="PANTHER" id="PTHR22893">
    <property type="entry name" value="NADH OXIDOREDUCTASE-RELATED"/>
    <property type="match status" value="1"/>
</dbReference>
<dbReference type="InterPro" id="IPR001155">
    <property type="entry name" value="OxRdtase_FMN_N"/>
</dbReference>
<dbReference type="InParanoid" id="A0A0H2RDB9"/>
<protein>
    <submittedName>
        <fullName evidence="3">FMN-linked oxidoreductase</fullName>
    </submittedName>
</protein>
<keyword evidence="4" id="KW-1185">Reference proteome</keyword>
<dbReference type="STRING" id="27342.A0A0H2RDB9"/>
<evidence type="ECO:0000259" key="2">
    <source>
        <dbReference type="Pfam" id="PF00724"/>
    </source>
</evidence>
<name>A0A0H2RDB9_9AGAM</name>
<dbReference type="Gene3D" id="3.20.20.70">
    <property type="entry name" value="Aldolase class I"/>
    <property type="match status" value="1"/>
</dbReference>
<dbReference type="OrthoDB" id="276546at2759"/>
<feature type="domain" description="NADH:flavin oxidoreductase/NADH oxidase N-terminal" evidence="2">
    <location>
        <begin position="19"/>
        <end position="255"/>
    </location>
</feature>
<accession>A0A0H2RDB9</accession>
<dbReference type="SUPFAM" id="SSF51395">
    <property type="entry name" value="FMN-linked oxidoreductases"/>
    <property type="match status" value="1"/>
</dbReference>
<dbReference type="GO" id="GO:0010181">
    <property type="term" value="F:FMN binding"/>
    <property type="evidence" value="ECO:0007669"/>
    <property type="project" value="InterPro"/>
</dbReference>
<proteinExistence type="predicted"/>
<dbReference type="InterPro" id="IPR045247">
    <property type="entry name" value="Oye-like"/>
</dbReference>
<sequence>MDSVQSCKQLTSSISNSRLFQPIRVGNTTQLAHRVVFAPLTRFRANKAHVPTDLHVEYYAQRASVPGTLLITEATYISPNGAGQDNIPGIWSEAQIAGWRRVTDAVHARQSSIYMQIWALGRAAEPAVLASNDEERNPGGPYPYVSASSIPLSDRRATEPSPKALTTDEIESFIGQFQQAAKNAIAAGFDGVEIHAAHGYLIDQFTQTNTNKREDQWGGDVKGRTKFALAVVDAVASAIGPEKTAIRVSPWSTYQGHPSFHLPTVGHR</sequence>
<evidence type="ECO:0000256" key="1">
    <source>
        <dbReference type="SAM" id="MobiDB-lite"/>
    </source>
</evidence>
<dbReference type="EMBL" id="KQ086054">
    <property type="protein sequence ID" value="KLO09502.1"/>
    <property type="molecule type" value="Genomic_DNA"/>
</dbReference>
<evidence type="ECO:0000313" key="3">
    <source>
        <dbReference type="EMBL" id="KLO09502.1"/>
    </source>
</evidence>